<dbReference type="AlphaFoldDB" id="A0A1Y3LBI9"/>
<feature type="compositionally biased region" description="Polar residues" evidence="1">
    <location>
        <begin position="73"/>
        <end position="83"/>
    </location>
</feature>
<dbReference type="RefSeq" id="WP_086975615.1">
    <property type="nucleotide sequence ID" value="NZ_NFSB01000069.1"/>
</dbReference>
<organism evidence="2 3">
    <name type="scientific">Pseudomonas putida</name>
    <name type="common">Arthrobacter siderocapsulatus</name>
    <dbReference type="NCBI Taxonomy" id="303"/>
    <lineage>
        <taxon>Bacteria</taxon>
        <taxon>Pseudomonadati</taxon>
        <taxon>Pseudomonadota</taxon>
        <taxon>Gammaproteobacteria</taxon>
        <taxon>Pseudomonadales</taxon>
        <taxon>Pseudomonadaceae</taxon>
        <taxon>Pseudomonas</taxon>
    </lineage>
</organism>
<dbReference type="Proteomes" id="UP000196082">
    <property type="component" value="Unassembled WGS sequence"/>
</dbReference>
<evidence type="ECO:0000313" key="3">
    <source>
        <dbReference type="Proteomes" id="UP000196082"/>
    </source>
</evidence>
<protein>
    <submittedName>
        <fullName evidence="2">Uncharacterized protein</fullName>
    </submittedName>
</protein>
<name>A0A1Y3LBI9_PSEPU</name>
<feature type="compositionally biased region" description="Gly residues" evidence="1">
    <location>
        <begin position="106"/>
        <end position="115"/>
    </location>
</feature>
<sequence length="140" mass="13738">MSTTVSVRFTKPWRTYFPGDVAGFEKDIADALVGGGVATAYSDKPVGATIDKAPKPAGNKTPARRGGPAKVDNGSSGPGSQASALPAGSTVVSEPGPDNLGLEDLGAGGGEGGDGPEPAGSTVVDGGGGEPEEEDDDEKP</sequence>
<comment type="caution">
    <text evidence="2">The sequence shown here is derived from an EMBL/GenBank/DDBJ whole genome shotgun (WGS) entry which is preliminary data.</text>
</comment>
<evidence type="ECO:0000256" key="1">
    <source>
        <dbReference type="SAM" id="MobiDB-lite"/>
    </source>
</evidence>
<proteinExistence type="predicted"/>
<gene>
    <name evidence="2" type="ORF">B8W72_09835</name>
</gene>
<feature type="compositionally biased region" description="Acidic residues" evidence="1">
    <location>
        <begin position="130"/>
        <end position="140"/>
    </location>
</feature>
<accession>A0A1Y3LBI9</accession>
<feature type="region of interest" description="Disordered" evidence="1">
    <location>
        <begin position="40"/>
        <end position="140"/>
    </location>
</feature>
<reference evidence="2 3" key="1">
    <citation type="submission" date="2017-05" db="EMBL/GenBank/DDBJ databases">
        <title>Whole genome sequence of Pseudomonas putida isolate 1312 commercialized as a biostimulant.</title>
        <authorList>
            <person name="Crovadore J."/>
            <person name="Blanc P."/>
            <person name="Chablais R."/>
            <person name="Cochard B."/>
            <person name="Grizard D."/>
            <person name="Lefort F."/>
        </authorList>
    </citation>
    <scope>NUCLEOTIDE SEQUENCE [LARGE SCALE GENOMIC DNA]</scope>
    <source>
        <strain evidence="2 3">1312</strain>
    </source>
</reference>
<evidence type="ECO:0000313" key="2">
    <source>
        <dbReference type="EMBL" id="OUM34754.1"/>
    </source>
</evidence>
<dbReference type="EMBL" id="NFSB01000069">
    <property type="protein sequence ID" value="OUM34754.1"/>
    <property type="molecule type" value="Genomic_DNA"/>
</dbReference>